<comment type="caution">
    <text evidence="3">The sequence shown here is derived from an EMBL/GenBank/DDBJ whole genome shotgun (WGS) entry which is preliminary data.</text>
</comment>
<keyword evidence="4" id="KW-1185">Reference proteome</keyword>
<evidence type="ECO:0000259" key="2">
    <source>
        <dbReference type="Pfam" id="PF00171"/>
    </source>
</evidence>
<evidence type="ECO:0000313" key="4">
    <source>
        <dbReference type="Proteomes" id="UP001501455"/>
    </source>
</evidence>
<protein>
    <submittedName>
        <fullName evidence="3">Aldehyde dehydrogenase family protein</fullName>
    </submittedName>
</protein>
<dbReference type="SUPFAM" id="SSF53720">
    <property type="entry name" value="ALDH-like"/>
    <property type="match status" value="1"/>
</dbReference>
<proteinExistence type="predicted"/>
<name>A0ABP6THT8_9ACTN</name>
<feature type="domain" description="Aldehyde dehydrogenase" evidence="2">
    <location>
        <begin position="15"/>
        <end position="464"/>
    </location>
</feature>
<gene>
    <name evidence="3" type="ORF">GCM10019016_011210</name>
</gene>
<dbReference type="PANTHER" id="PTHR11699">
    <property type="entry name" value="ALDEHYDE DEHYDROGENASE-RELATED"/>
    <property type="match status" value="1"/>
</dbReference>
<accession>A0ABP6THT8</accession>
<dbReference type="InterPro" id="IPR016161">
    <property type="entry name" value="Ald_DH/histidinol_DH"/>
</dbReference>
<evidence type="ECO:0000256" key="1">
    <source>
        <dbReference type="ARBA" id="ARBA00023002"/>
    </source>
</evidence>
<dbReference type="Proteomes" id="UP001501455">
    <property type="component" value="Unassembled WGS sequence"/>
</dbReference>
<reference evidence="4" key="1">
    <citation type="journal article" date="2019" name="Int. J. Syst. Evol. Microbiol.">
        <title>The Global Catalogue of Microorganisms (GCM) 10K type strain sequencing project: providing services to taxonomists for standard genome sequencing and annotation.</title>
        <authorList>
            <consortium name="The Broad Institute Genomics Platform"/>
            <consortium name="The Broad Institute Genome Sequencing Center for Infectious Disease"/>
            <person name="Wu L."/>
            <person name="Ma J."/>
        </authorList>
    </citation>
    <scope>NUCLEOTIDE SEQUENCE [LARGE SCALE GENOMIC DNA]</scope>
    <source>
        <strain evidence="4">JCM 4816</strain>
    </source>
</reference>
<dbReference type="InterPro" id="IPR016163">
    <property type="entry name" value="Ald_DH_C"/>
</dbReference>
<dbReference type="RefSeq" id="WP_318296612.1">
    <property type="nucleotide sequence ID" value="NZ_BAAAXF010000014.1"/>
</dbReference>
<dbReference type="Gene3D" id="3.40.309.10">
    <property type="entry name" value="Aldehyde Dehydrogenase, Chain A, domain 2"/>
    <property type="match status" value="1"/>
</dbReference>
<dbReference type="InterPro" id="IPR016162">
    <property type="entry name" value="Ald_DH_N"/>
</dbReference>
<dbReference type="EMBL" id="BAAAXF010000014">
    <property type="protein sequence ID" value="GAA3494022.1"/>
    <property type="molecule type" value="Genomic_DNA"/>
</dbReference>
<dbReference type="Pfam" id="PF00171">
    <property type="entry name" value="Aldedh"/>
    <property type="match status" value="1"/>
</dbReference>
<dbReference type="Gene3D" id="3.40.605.10">
    <property type="entry name" value="Aldehyde Dehydrogenase, Chain A, domain 1"/>
    <property type="match status" value="1"/>
</dbReference>
<sequence length="472" mass="49376">MNISPGLVADSVVISHNPSDPGDVLIELYGCSPETVTRAVQRAARAQTAWLAAGAAARSAALHRVGDALDAAHEELTGLLVREVGKPLMEAREELTRAVAIWRYYAQLPQDAPRAVHEPTSGPGLLLTRRRPRGVAGLITSWQFPLAGPSWKAAPALAAGNTVIVKPAPEATACALRLAEILKGVLPPDVLQVAPGGPKIGATLVSLADVVSFAGSPAVGTAVVCAAASRGVPVQTEMSGQSAAVVLPDANVARAATDIAAAIAGYAGQKRTTTKRVIAVESVLPKLREALRQAFHTLSARDPNRADAVCGPVISKAARDRVIHARDSALASGAHVLAGAPQGGWKQTPGWFIDPILLENVPGDHALNHEGICGPVAVLSRAASFDEAIRAANSGRWGVVSSLHTSDLEKALSAVDRLNTEMVRVNAPTTGVEFLLPFEREKEPGKVREKDRATMEFYTSTRTVSLLPTTSA</sequence>
<dbReference type="InterPro" id="IPR015590">
    <property type="entry name" value="Aldehyde_DH_dom"/>
</dbReference>
<evidence type="ECO:0000313" key="3">
    <source>
        <dbReference type="EMBL" id="GAA3494022.1"/>
    </source>
</evidence>
<organism evidence="3 4">
    <name type="scientific">Streptomyces prasinosporus</name>
    <dbReference type="NCBI Taxonomy" id="68256"/>
    <lineage>
        <taxon>Bacteria</taxon>
        <taxon>Bacillati</taxon>
        <taxon>Actinomycetota</taxon>
        <taxon>Actinomycetes</taxon>
        <taxon>Kitasatosporales</taxon>
        <taxon>Streptomycetaceae</taxon>
        <taxon>Streptomyces</taxon>
        <taxon>Streptomyces albogriseolus group</taxon>
    </lineage>
</organism>
<keyword evidence="1" id="KW-0560">Oxidoreductase</keyword>